<sequence>MPYPLVSEEEMAMDYAYKMDRLWLKEEVRVEIRWVGALRVIGQKDALTAEARLPTKHKTRVSRATASVNLNGVITVRVPKHDPP</sequence>
<evidence type="ECO:0008006" key="3">
    <source>
        <dbReference type="Google" id="ProtNLM"/>
    </source>
</evidence>
<reference evidence="1 2" key="1">
    <citation type="submission" date="2024-11" db="EMBL/GenBank/DDBJ databases">
        <title>Chromosome-level genome assembly of Eucalyptus globulus Labill. provides insights into its genome evolution.</title>
        <authorList>
            <person name="Li X."/>
        </authorList>
    </citation>
    <scope>NUCLEOTIDE SEQUENCE [LARGE SCALE GENOMIC DNA]</scope>
    <source>
        <strain evidence="1">CL2024</strain>
        <tissue evidence="1">Fresh tender leaves</tissue>
    </source>
</reference>
<comment type="caution">
    <text evidence="1">The sequence shown here is derived from an EMBL/GenBank/DDBJ whole genome shotgun (WGS) entry which is preliminary data.</text>
</comment>
<dbReference type="AlphaFoldDB" id="A0ABD3L9J5"/>
<evidence type="ECO:0000313" key="1">
    <source>
        <dbReference type="EMBL" id="KAL3748486.1"/>
    </source>
</evidence>
<keyword evidence="2" id="KW-1185">Reference proteome</keyword>
<accession>A0ABD3L9J5</accession>
<protein>
    <recommendedName>
        <fullName evidence="3">SHSP domain-containing protein</fullName>
    </recommendedName>
</protein>
<dbReference type="EMBL" id="JBJKBG010000002">
    <property type="protein sequence ID" value="KAL3748486.1"/>
    <property type="molecule type" value="Genomic_DNA"/>
</dbReference>
<proteinExistence type="predicted"/>
<name>A0ABD3L9J5_EUCGL</name>
<evidence type="ECO:0000313" key="2">
    <source>
        <dbReference type="Proteomes" id="UP001634007"/>
    </source>
</evidence>
<gene>
    <name evidence="1" type="ORF">ACJRO7_009688</name>
</gene>
<dbReference type="Proteomes" id="UP001634007">
    <property type="component" value="Unassembled WGS sequence"/>
</dbReference>
<organism evidence="1 2">
    <name type="scientific">Eucalyptus globulus</name>
    <name type="common">Tasmanian blue gum</name>
    <dbReference type="NCBI Taxonomy" id="34317"/>
    <lineage>
        <taxon>Eukaryota</taxon>
        <taxon>Viridiplantae</taxon>
        <taxon>Streptophyta</taxon>
        <taxon>Embryophyta</taxon>
        <taxon>Tracheophyta</taxon>
        <taxon>Spermatophyta</taxon>
        <taxon>Magnoliopsida</taxon>
        <taxon>eudicotyledons</taxon>
        <taxon>Gunneridae</taxon>
        <taxon>Pentapetalae</taxon>
        <taxon>rosids</taxon>
        <taxon>malvids</taxon>
        <taxon>Myrtales</taxon>
        <taxon>Myrtaceae</taxon>
        <taxon>Myrtoideae</taxon>
        <taxon>Eucalypteae</taxon>
        <taxon>Eucalyptus</taxon>
    </lineage>
</organism>